<protein>
    <submittedName>
        <fullName evidence="2">Uncharacterized protein</fullName>
    </submittedName>
</protein>
<name>A0A067S987_GALM3</name>
<keyword evidence="1" id="KW-0472">Membrane</keyword>
<dbReference type="EMBL" id="KL142415">
    <property type="protein sequence ID" value="KDR67406.1"/>
    <property type="molecule type" value="Genomic_DNA"/>
</dbReference>
<evidence type="ECO:0000313" key="3">
    <source>
        <dbReference type="Proteomes" id="UP000027222"/>
    </source>
</evidence>
<sequence>MKDSLLRRGRSLLEILVRDSVLYFAFIALTYAACMLSIRFVRPELIDASIGFSPAVTCISANRIFFNLREAGRQTSPSSGTLDQSYHDPVFAEFRPDRTEQI</sequence>
<evidence type="ECO:0000313" key="2">
    <source>
        <dbReference type="EMBL" id="KDR67406.1"/>
    </source>
</evidence>
<dbReference type="AlphaFoldDB" id="A0A067S987"/>
<dbReference type="HOGENOM" id="CLU_2277723_0_0_1"/>
<dbReference type="OrthoDB" id="3349377at2759"/>
<reference evidence="3" key="1">
    <citation type="journal article" date="2014" name="Proc. Natl. Acad. Sci. U.S.A.">
        <title>Extensive sampling of basidiomycete genomes demonstrates inadequacy of the white-rot/brown-rot paradigm for wood decay fungi.</title>
        <authorList>
            <person name="Riley R."/>
            <person name="Salamov A.A."/>
            <person name="Brown D.W."/>
            <person name="Nagy L.G."/>
            <person name="Floudas D."/>
            <person name="Held B.W."/>
            <person name="Levasseur A."/>
            <person name="Lombard V."/>
            <person name="Morin E."/>
            <person name="Otillar R."/>
            <person name="Lindquist E.A."/>
            <person name="Sun H."/>
            <person name="LaButti K.M."/>
            <person name="Schmutz J."/>
            <person name="Jabbour D."/>
            <person name="Luo H."/>
            <person name="Baker S.E."/>
            <person name="Pisabarro A.G."/>
            <person name="Walton J.D."/>
            <person name="Blanchette R.A."/>
            <person name="Henrissat B."/>
            <person name="Martin F."/>
            <person name="Cullen D."/>
            <person name="Hibbett D.S."/>
            <person name="Grigoriev I.V."/>
        </authorList>
    </citation>
    <scope>NUCLEOTIDE SEQUENCE [LARGE SCALE GENOMIC DNA]</scope>
    <source>
        <strain evidence="3">CBS 339.88</strain>
    </source>
</reference>
<evidence type="ECO:0000256" key="1">
    <source>
        <dbReference type="SAM" id="Phobius"/>
    </source>
</evidence>
<keyword evidence="3" id="KW-1185">Reference proteome</keyword>
<accession>A0A067S987</accession>
<keyword evidence="1" id="KW-1133">Transmembrane helix</keyword>
<feature type="transmembrane region" description="Helical" evidence="1">
    <location>
        <begin position="21"/>
        <end position="42"/>
    </location>
</feature>
<gene>
    <name evidence="2" type="ORF">GALMADRAFT_1085672</name>
</gene>
<proteinExistence type="predicted"/>
<keyword evidence="1" id="KW-0812">Transmembrane</keyword>
<dbReference type="Proteomes" id="UP000027222">
    <property type="component" value="Unassembled WGS sequence"/>
</dbReference>
<organism evidence="2 3">
    <name type="scientific">Galerina marginata (strain CBS 339.88)</name>
    <dbReference type="NCBI Taxonomy" id="685588"/>
    <lineage>
        <taxon>Eukaryota</taxon>
        <taxon>Fungi</taxon>
        <taxon>Dikarya</taxon>
        <taxon>Basidiomycota</taxon>
        <taxon>Agaricomycotina</taxon>
        <taxon>Agaricomycetes</taxon>
        <taxon>Agaricomycetidae</taxon>
        <taxon>Agaricales</taxon>
        <taxon>Agaricineae</taxon>
        <taxon>Strophariaceae</taxon>
        <taxon>Galerina</taxon>
    </lineage>
</organism>